<gene>
    <name evidence="1" type="ORF">IAD31_04300</name>
</gene>
<name>A0A9D1CG98_9FIRM</name>
<protein>
    <recommendedName>
        <fullName evidence="3">FG-GAP repeat protein</fullName>
    </recommendedName>
</protein>
<dbReference type="AlphaFoldDB" id="A0A9D1CG98"/>
<evidence type="ECO:0008006" key="3">
    <source>
        <dbReference type="Google" id="ProtNLM"/>
    </source>
</evidence>
<reference evidence="1" key="2">
    <citation type="journal article" date="2021" name="PeerJ">
        <title>Extensive microbial diversity within the chicken gut microbiome revealed by metagenomics and culture.</title>
        <authorList>
            <person name="Gilroy R."/>
            <person name="Ravi A."/>
            <person name="Getino M."/>
            <person name="Pursley I."/>
            <person name="Horton D.L."/>
            <person name="Alikhan N.F."/>
            <person name="Baker D."/>
            <person name="Gharbi K."/>
            <person name="Hall N."/>
            <person name="Watson M."/>
            <person name="Adriaenssens E.M."/>
            <person name="Foster-Nyarko E."/>
            <person name="Jarju S."/>
            <person name="Secka A."/>
            <person name="Antonio M."/>
            <person name="Oren A."/>
            <person name="Chaudhuri R.R."/>
            <person name="La Ragione R."/>
            <person name="Hildebrand F."/>
            <person name="Pallen M.J."/>
        </authorList>
    </citation>
    <scope>NUCLEOTIDE SEQUENCE</scope>
    <source>
        <strain evidence="1">ChiGjej2B2-12916</strain>
    </source>
</reference>
<organism evidence="1 2">
    <name type="scientific">Candidatus Enterenecus faecium</name>
    <dbReference type="NCBI Taxonomy" id="2840780"/>
    <lineage>
        <taxon>Bacteria</taxon>
        <taxon>Bacillati</taxon>
        <taxon>Bacillota</taxon>
        <taxon>Clostridia</taxon>
        <taxon>Eubacteriales</taxon>
        <taxon>Candidatus Enterenecus</taxon>
    </lineage>
</organism>
<comment type="caution">
    <text evidence="1">The sequence shown here is derived from an EMBL/GenBank/DDBJ whole genome shotgun (WGS) entry which is preliminary data.</text>
</comment>
<proteinExistence type="predicted"/>
<dbReference type="Proteomes" id="UP000886879">
    <property type="component" value="Unassembled WGS sequence"/>
</dbReference>
<reference evidence="1" key="1">
    <citation type="submission" date="2020-10" db="EMBL/GenBank/DDBJ databases">
        <authorList>
            <person name="Gilroy R."/>
        </authorList>
    </citation>
    <scope>NUCLEOTIDE SEQUENCE</scope>
    <source>
        <strain evidence="1">ChiGjej2B2-12916</strain>
    </source>
</reference>
<dbReference type="SUPFAM" id="SSF69318">
    <property type="entry name" value="Integrin alpha N-terminal domain"/>
    <property type="match status" value="1"/>
</dbReference>
<dbReference type="EMBL" id="DVFO01000042">
    <property type="protein sequence ID" value="HIQ60801.1"/>
    <property type="molecule type" value="Genomic_DNA"/>
</dbReference>
<dbReference type="InterPro" id="IPR028994">
    <property type="entry name" value="Integrin_alpha_N"/>
</dbReference>
<accession>A0A9D1CG98</accession>
<evidence type="ECO:0000313" key="2">
    <source>
        <dbReference type="Proteomes" id="UP000886879"/>
    </source>
</evidence>
<sequence>MFEQSEGMYALPILPEAYSQLQSTIQDVMDQQGAEYATISSGSNTSTVQLLDLNGDGEQEMAAVFLRVTSAEEKPLRVCLFRKGADNDYRLTYVVEGDGTSINSVTYEDVTGDGTLDLIVSWQMSAKVHILSAYALLDAGVSELMSTTYNESYLVTDLDQDGAKEIVVCHQDSTGDGANLAEFYDYNGGVMTMTSSAPLSNGIYGVYSMVPGKLADGTPAVFASSLFSGGTLTDVMTVADGRLHNVTLNKQAGYSEVTSRVDTGVSLSDINKDGVLEIPIPVKLPSVKEGEESEESVIYWCQVNANGSLAISCVTYHCQADGWYLVLPDNWPENIAVARDDSLSHRGERSVVFYYNSGEEGQEPKPFLTIYRLTGSNRQARAMLPGRVTLYSDSTTIYAASLEEGVWDCKLKANELAQRFFLITVAWDSES</sequence>
<evidence type="ECO:0000313" key="1">
    <source>
        <dbReference type="EMBL" id="HIQ60801.1"/>
    </source>
</evidence>